<organism evidence="6 7">
    <name type="scientific">Candidatus Shapirobacteria bacterium CG09_land_8_20_14_0_10_49_15</name>
    <dbReference type="NCBI Taxonomy" id="1974482"/>
    <lineage>
        <taxon>Bacteria</taxon>
        <taxon>Candidatus Shapironibacteriota</taxon>
    </lineage>
</organism>
<dbReference type="Gene3D" id="4.10.640.10">
    <property type="entry name" value="Ribosomal protein S18"/>
    <property type="match status" value="1"/>
</dbReference>
<dbReference type="HAMAP" id="MF_00270">
    <property type="entry name" value="Ribosomal_bS18"/>
    <property type="match status" value="1"/>
</dbReference>
<dbReference type="AlphaFoldDB" id="A0A2M6XB68"/>
<dbReference type="EMBL" id="PEZK01000022">
    <property type="protein sequence ID" value="PIU02206.1"/>
    <property type="molecule type" value="Genomic_DNA"/>
</dbReference>
<keyword evidence="2 4" id="KW-0689">Ribosomal protein</keyword>
<reference evidence="7" key="1">
    <citation type="submission" date="2017-09" db="EMBL/GenBank/DDBJ databases">
        <title>Depth-based differentiation of microbial function through sediment-hosted aquifers and enrichment of novel symbionts in the deep terrestrial subsurface.</title>
        <authorList>
            <person name="Probst A.J."/>
            <person name="Ladd B."/>
            <person name="Jarett J.K."/>
            <person name="Geller-Mcgrath D.E."/>
            <person name="Sieber C.M.K."/>
            <person name="Emerson J.B."/>
            <person name="Anantharaman K."/>
            <person name="Thomas B.C."/>
            <person name="Malmstrom R."/>
            <person name="Stieglmeier M."/>
            <person name="Klingl A."/>
            <person name="Woyke T."/>
            <person name="Ryan C.M."/>
            <person name="Banfield J.F."/>
        </authorList>
    </citation>
    <scope>NUCLEOTIDE SEQUENCE [LARGE SCALE GENOMIC DNA]</scope>
</reference>
<accession>A0A2M6XB68</accession>
<dbReference type="GO" id="GO:0003735">
    <property type="term" value="F:structural constituent of ribosome"/>
    <property type="evidence" value="ECO:0007669"/>
    <property type="project" value="InterPro"/>
</dbReference>
<evidence type="ECO:0000313" key="6">
    <source>
        <dbReference type="EMBL" id="PIU02206.1"/>
    </source>
</evidence>
<proteinExistence type="inferred from homology"/>
<comment type="caution">
    <text evidence="6">The sequence shown here is derived from an EMBL/GenBank/DDBJ whole genome shotgun (WGS) entry which is preliminary data.</text>
</comment>
<evidence type="ECO:0000256" key="4">
    <source>
        <dbReference type="HAMAP-Rule" id="MF_00270"/>
    </source>
</evidence>
<comment type="similarity">
    <text evidence="1 4 5">Belongs to the bacterial ribosomal protein bS18 family.</text>
</comment>
<name>A0A2M6XB68_9BACT</name>
<dbReference type="PANTHER" id="PTHR13479">
    <property type="entry name" value="30S RIBOSOMAL PROTEIN S18"/>
    <property type="match status" value="1"/>
</dbReference>
<dbReference type="InterPro" id="IPR001648">
    <property type="entry name" value="Ribosomal_bS18"/>
</dbReference>
<keyword evidence="4" id="KW-0694">RNA-binding</keyword>
<dbReference type="PRINTS" id="PR00974">
    <property type="entry name" value="RIBOSOMALS18"/>
</dbReference>
<keyword evidence="4" id="KW-0699">rRNA-binding</keyword>
<gene>
    <name evidence="4 6" type="primary">rpsR</name>
    <name evidence="6" type="ORF">COT66_01430</name>
</gene>
<dbReference type="SUPFAM" id="SSF46911">
    <property type="entry name" value="Ribosomal protein S18"/>
    <property type="match status" value="1"/>
</dbReference>
<comment type="subunit">
    <text evidence="4">Part of the 30S ribosomal subunit. Forms a tight heterodimer with protein bS6.</text>
</comment>
<dbReference type="GO" id="GO:0022627">
    <property type="term" value="C:cytosolic small ribosomal subunit"/>
    <property type="evidence" value="ECO:0007669"/>
    <property type="project" value="TreeGrafter"/>
</dbReference>
<dbReference type="Proteomes" id="UP000231214">
    <property type="component" value="Unassembled WGS sequence"/>
</dbReference>
<evidence type="ECO:0000256" key="3">
    <source>
        <dbReference type="ARBA" id="ARBA00023274"/>
    </source>
</evidence>
<evidence type="ECO:0000313" key="7">
    <source>
        <dbReference type="Proteomes" id="UP000231214"/>
    </source>
</evidence>
<evidence type="ECO:0000256" key="5">
    <source>
        <dbReference type="RuleBase" id="RU003910"/>
    </source>
</evidence>
<sequence>MFRPKKRPEKPKPADCYFCQAKTTPDYKDKATLSRFVSDRGKILARGYSGLCARHQRGLSRAIKRARFLALIPFVAKI</sequence>
<evidence type="ECO:0000256" key="2">
    <source>
        <dbReference type="ARBA" id="ARBA00022980"/>
    </source>
</evidence>
<dbReference type="InterPro" id="IPR036870">
    <property type="entry name" value="Ribosomal_bS18_sf"/>
</dbReference>
<dbReference type="PANTHER" id="PTHR13479:SF40">
    <property type="entry name" value="SMALL RIBOSOMAL SUBUNIT PROTEIN BS18M"/>
    <property type="match status" value="1"/>
</dbReference>
<keyword evidence="3 4" id="KW-0687">Ribonucleoprotein</keyword>
<dbReference type="GO" id="GO:0006412">
    <property type="term" value="P:translation"/>
    <property type="evidence" value="ECO:0007669"/>
    <property type="project" value="UniProtKB-UniRule"/>
</dbReference>
<dbReference type="NCBIfam" id="TIGR00165">
    <property type="entry name" value="S18"/>
    <property type="match status" value="1"/>
</dbReference>
<dbReference type="Pfam" id="PF01084">
    <property type="entry name" value="Ribosomal_S18"/>
    <property type="match status" value="1"/>
</dbReference>
<dbReference type="GO" id="GO:0070181">
    <property type="term" value="F:small ribosomal subunit rRNA binding"/>
    <property type="evidence" value="ECO:0007669"/>
    <property type="project" value="TreeGrafter"/>
</dbReference>
<protein>
    <recommendedName>
        <fullName evidence="4">Small ribosomal subunit protein bS18</fullName>
    </recommendedName>
</protein>
<comment type="function">
    <text evidence="4">Binds as a heterodimer with protein bS6 to the central domain of the 16S rRNA, where it helps stabilize the platform of the 30S subunit.</text>
</comment>
<evidence type="ECO:0000256" key="1">
    <source>
        <dbReference type="ARBA" id="ARBA00005589"/>
    </source>
</evidence>